<proteinExistence type="predicted"/>
<evidence type="ECO:0000313" key="10">
    <source>
        <dbReference type="EMBL" id="KAF7727025.1"/>
    </source>
</evidence>
<dbReference type="GO" id="GO:0008270">
    <property type="term" value="F:zinc ion binding"/>
    <property type="evidence" value="ECO:0007669"/>
    <property type="project" value="InterPro"/>
</dbReference>
<dbReference type="InterPro" id="IPR036864">
    <property type="entry name" value="Zn2-C6_fun-type_DNA-bd_sf"/>
</dbReference>
<evidence type="ECO:0000256" key="6">
    <source>
        <dbReference type="ARBA" id="ARBA00023163"/>
    </source>
</evidence>
<dbReference type="SMART" id="SM00066">
    <property type="entry name" value="GAL4"/>
    <property type="match status" value="1"/>
</dbReference>
<evidence type="ECO:0000313" key="11">
    <source>
        <dbReference type="Proteomes" id="UP000605846"/>
    </source>
</evidence>
<evidence type="ECO:0000259" key="9">
    <source>
        <dbReference type="PROSITE" id="PS50048"/>
    </source>
</evidence>
<dbReference type="Gene3D" id="4.10.240.10">
    <property type="entry name" value="Zn(2)-C6 fungal-type DNA-binding domain"/>
    <property type="match status" value="1"/>
</dbReference>
<dbReference type="GO" id="GO:0006351">
    <property type="term" value="P:DNA-templated transcription"/>
    <property type="evidence" value="ECO:0007669"/>
    <property type="project" value="InterPro"/>
</dbReference>
<dbReference type="SUPFAM" id="SSF57701">
    <property type="entry name" value="Zn2/Cys6 DNA-binding domain"/>
    <property type="match status" value="1"/>
</dbReference>
<keyword evidence="7" id="KW-0539">Nucleus</keyword>
<feature type="compositionally biased region" description="Polar residues" evidence="8">
    <location>
        <begin position="102"/>
        <end position="128"/>
    </location>
</feature>
<dbReference type="GO" id="GO:0003677">
    <property type="term" value="F:DNA binding"/>
    <property type="evidence" value="ECO:0007669"/>
    <property type="project" value="UniProtKB-KW"/>
</dbReference>
<evidence type="ECO:0000256" key="2">
    <source>
        <dbReference type="ARBA" id="ARBA00022723"/>
    </source>
</evidence>
<comment type="caution">
    <text evidence="10">The sequence shown here is derived from an EMBL/GenBank/DDBJ whole genome shotgun (WGS) entry which is preliminary data.</text>
</comment>
<dbReference type="SMART" id="SM00906">
    <property type="entry name" value="Fungal_trans"/>
    <property type="match status" value="1"/>
</dbReference>
<evidence type="ECO:0000256" key="3">
    <source>
        <dbReference type="ARBA" id="ARBA00022833"/>
    </source>
</evidence>
<dbReference type="Pfam" id="PF04082">
    <property type="entry name" value="Fungal_trans"/>
    <property type="match status" value="1"/>
</dbReference>
<accession>A0A8H7ETV2</accession>
<feature type="region of interest" description="Disordered" evidence="8">
    <location>
        <begin position="62"/>
        <end position="128"/>
    </location>
</feature>
<dbReference type="AlphaFoldDB" id="A0A8H7ETV2"/>
<feature type="compositionally biased region" description="Polar residues" evidence="8">
    <location>
        <begin position="80"/>
        <end position="89"/>
    </location>
</feature>
<gene>
    <name evidence="10" type="ORF">EC973_008139</name>
</gene>
<comment type="subcellular location">
    <subcellularLocation>
        <location evidence="1">Nucleus</location>
    </subcellularLocation>
</comment>
<dbReference type="CDD" id="cd00067">
    <property type="entry name" value="GAL4"/>
    <property type="match status" value="1"/>
</dbReference>
<feature type="compositionally biased region" description="Basic and acidic residues" evidence="8">
    <location>
        <begin position="633"/>
        <end position="652"/>
    </location>
</feature>
<dbReference type="InterPro" id="IPR007219">
    <property type="entry name" value="XnlR_reg_dom"/>
</dbReference>
<keyword evidence="5" id="KW-0238">DNA-binding</keyword>
<dbReference type="PANTHER" id="PTHR31313">
    <property type="entry name" value="TY1 ENHANCER ACTIVATOR"/>
    <property type="match status" value="1"/>
</dbReference>
<dbReference type="InterPro" id="IPR001138">
    <property type="entry name" value="Zn2Cys6_DnaBD"/>
</dbReference>
<keyword evidence="4" id="KW-0805">Transcription regulation</keyword>
<keyword evidence="11" id="KW-1185">Reference proteome</keyword>
<reference evidence="10" key="1">
    <citation type="submission" date="2020-01" db="EMBL/GenBank/DDBJ databases">
        <title>Genome Sequencing of Three Apophysomyces-Like Fungal Strains Confirms a Novel Fungal Genus in the Mucoromycota with divergent Burkholderia-like Endosymbiotic Bacteria.</title>
        <authorList>
            <person name="Stajich J.E."/>
            <person name="Macias A.M."/>
            <person name="Carter-House D."/>
            <person name="Lovett B."/>
            <person name="Kasson L.R."/>
            <person name="Berry K."/>
            <person name="Grigoriev I."/>
            <person name="Chang Y."/>
            <person name="Spatafora J."/>
            <person name="Kasson M.T."/>
        </authorList>
    </citation>
    <scope>NUCLEOTIDE SEQUENCE</scope>
    <source>
        <strain evidence="10">NRRL A-21654</strain>
    </source>
</reference>
<keyword evidence="6" id="KW-0804">Transcription</keyword>
<keyword evidence="3" id="KW-0862">Zinc</keyword>
<evidence type="ECO:0000256" key="1">
    <source>
        <dbReference type="ARBA" id="ARBA00004123"/>
    </source>
</evidence>
<feature type="domain" description="Zn(2)-C6 fungal-type" evidence="9">
    <location>
        <begin position="2"/>
        <end position="33"/>
    </location>
</feature>
<sequence length="743" mass="82817">MLCDTCRRKKIKCDVDTAHPCTTCKQYGWECTFNDAAKKRGPPKGYIESLETRLKKMEKLLGEMQSGEGDDSRKRKRSLSEISEGTSDVSAHEHRAFGLSRPNGSSPGSEGSRVLSTTSSPTLPANEPMSQIRSKVIRYHGSSSGFYMVDSILSAQKEDGKGTAGGKSPETAAVLQTPNGICRLRKMNIYDDDLMVVRNMTDAEDADQIATDKQESIENLVPRQVLTSLIHTFFRVPHVTLPLLDRDHYLEAFEGRSASPPPPLLTYAICLYACFLLRSDDPIFTDAEVERDKVFDTLLARASHLVRSEYLVPRVATIQALVLLCGHPTYSTSSYRNWILAGMAVRMAQELGLHRSVTTVQLSNDLAEARKRLWYSVYITDRWCCAVMGRPLAIADSDCDVELPELRDTEGSKRSDYTLFVNFVKLSGILGEVLRRIYSPKAKSEGYKTAAMEQTVFSLQKMLNEWFNQVPEECRISQGDLAAIRQSPERYTNSKKLVEGGPMTICFQCVVILLHRPFIVCENDEKRSSMYEDATRRCMEAAKMAIDIARIVSSVDIFRFGWNFAAYAVFQAALIHVYNCTNSDPEIAKTAREYVAVSIEECLMPLSNDIPYGPPIIPFLQTLLSLLQTNSSEDEKKTERAANEGKEAETTEVRQVSPMSVQQIVSGLENLSTPRRPAAELDPSTNTATSLLLGGPLSVSQATWQYLFSSAGTPFADGMNGFDMQGWENMLLDNHNNGNAFIQ</sequence>
<organism evidence="10 11">
    <name type="scientific">Apophysomyces ossiformis</name>
    <dbReference type="NCBI Taxonomy" id="679940"/>
    <lineage>
        <taxon>Eukaryota</taxon>
        <taxon>Fungi</taxon>
        <taxon>Fungi incertae sedis</taxon>
        <taxon>Mucoromycota</taxon>
        <taxon>Mucoromycotina</taxon>
        <taxon>Mucoromycetes</taxon>
        <taxon>Mucorales</taxon>
        <taxon>Mucorineae</taxon>
        <taxon>Mucoraceae</taxon>
        <taxon>Apophysomyces</taxon>
    </lineage>
</organism>
<evidence type="ECO:0000256" key="4">
    <source>
        <dbReference type="ARBA" id="ARBA00023015"/>
    </source>
</evidence>
<keyword evidence="2" id="KW-0479">Metal-binding</keyword>
<feature type="region of interest" description="Disordered" evidence="8">
    <location>
        <begin position="631"/>
        <end position="656"/>
    </location>
</feature>
<dbReference type="InterPro" id="IPR051615">
    <property type="entry name" value="Transcr_Regulatory_Elem"/>
</dbReference>
<dbReference type="EMBL" id="JABAYA010000067">
    <property type="protein sequence ID" value="KAF7727025.1"/>
    <property type="molecule type" value="Genomic_DNA"/>
</dbReference>
<dbReference type="PANTHER" id="PTHR31313:SF81">
    <property type="entry name" value="TY1 ENHANCER ACTIVATOR"/>
    <property type="match status" value="1"/>
</dbReference>
<evidence type="ECO:0000256" key="5">
    <source>
        <dbReference type="ARBA" id="ARBA00023125"/>
    </source>
</evidence>
<evidence type="ECO:0000256" key="8">
    <source>
        <dbReference type="SAM" id="MobiDB-lite"/>
    </source>
</evidence>
<name>A0A8H7ETV2_9FUNG</name>
<protein>
    <recommendedName>
        <fullName evidence="9">Zn(2)-C6 fungal-type domain-containing protein</fullName>
    </recommendedName>
</protein>
<dbReference type="OrthoDB" id="1924787at2759"/>
<dbReference type="CDD" id="cd12148">
    <property type="entry name" value="fungal_TF_MHR"/>
    <property type="match status" value="1"/>
</dbReference>
<dbReference type="Proteomes" id="UP000605846">
    <property type="component" value="Unassembled WGS sequence"/>
</dbReference>
<evidence type="ECO:0000256" key="7">
    <source>
        <dbReference type="ARBA" id="ARBA00023242"/>
    </source>
</evidence>
<dbReference type="GO" id="GO:0005634">
    <property type="term" value="C:nucleus"/>
    <property type="evidence" value="ECO:0007669"/>
    <property type="project" value="UniProtKB-SubCell"/>
</dbReference>
<dbReference type="Pfam" id="PF00172">
    <property type="entry name" value="Zn_clus"/>
    <property type="match status" value="1"/>
</dbReference>
<dbReference type="GO" id="GO:0000981">
    <property type="term" value="F:DNA-binding transcription factor activity, RNA polymerase II-specific"/>
    <property type="evidence" value="ECO:0007669"/>
    <property type="project" value="InterPro"/>
</dbReference>
<dbReference type="PROSITE" id="PS50048">
    <property type="entry name" value="ZN2_CY6_FUNGAL_2"/>
    <property type="match status" value="1"/>
</dbReference>